<dbReference type="RefSeq" id="WP_310343744.1">
    <property type="nucleotide sequence ID" value="NZ_JAVDXO010000006.1"/>
</dbReference>
<evidence type="ECO:0000313" key="3">
    <source>
        <dbReference type="EMBL" id="MDR7307459.1"/>
    </source>
</evidence>
<protein>
    <submittedName>
        <fullName evidence="3">Acylesterase/phospholipase RssA</fullName>
    </submittedName>
</protein>
<dbReference type="InterPro" id="IPR002641">
    <property type="entry name" value="PNPLA_dom"/>
</dbReference>
<evidence type="ECO:0000259" key="2">
    <source>
        <dbReference type="Pfam" id="PF01734"/>
    </source>
</evidence>
<keyword evidence="4" id="KW-1185">Reference proteome</keyword>
<dbReference type="SUPFAM" id="SSF52151">
    <property type="entry name" value="FabD/lysophospholipase-like"/>
    <property type="match status" value="1"/>
</dbReference>
<accession>A0ABU1ZPG6</accession>
<keyword evidence="1" id="KW-0443">Lipid metabolism</keyword>
<feature type="domain" description="PNPLA" evidence="2">
    <location>
        <begin position="11"/>
        <end position="239"/>
    </location>
</feature>
<evidence type="ECO:0000256" key="1">
    <source>
        <dbReference type="ARBA" id="ARBA00023098"/>
    </source>
</evidence>
<dbReference type="Proteomes" id="UP001268089">
    <property type="component" value="Unassembled WGS sequence"/>
</dbReference>
<sequence length="364" mass="40363">MTQAQKYQRCMVMAGGGFRYGIYLGMYAAACEVGQQPDVVLASCGASIAAALIHSVPDDVERRAWLASPEMYQFWCSFRPAARATLPRTLGGVTRRALRRAAAPTVPDLFGDYLFVPPAELPTFPVPSRHGGTDIAIVGSRLLFTEEEVGQRRGSRKLLEETVFCAPRTAELLQGASSPFASLQWGNTVVAPTVVADIGMPLNEAVRISVSDMFYFPAHRHGAAYYTGGVVDLFPIELAHCLAHEVVMEFKSEFEQVTSVPAWRAVLGIDANQRLRHVHAQQASVWIDASDISQALARQTLQKKIVWRKNRIDLLSPVSHAVFAQHMQDQWDYGYQRGLEAFARVPRGTQTGMRNVNRYNRGRV</sequence>
<dbReference type="EMBL" id="JAVDXO010000006">
    <property type="protein sequence ID" value="MDR7307459.1"/>
    <property type="molecule type" value="Genomic_DNA"/>
</dbReference>
<gene>
    <name evidence="3" type="ORF">J2X15_002746</name>
</gene>
<dbReference type="InterPro" id="IPR016035">
    <property type="entry name" value="Acyl_Trfase/lysoPLipase"/>
</dbReference>
<dbReference type="Pfam" id="PF01734">
    <property type="entry name" value="Patatin"/>
    <property type="match status" value="1"/>
</dbReference>
<organism evidence="3 4">
    <name type="scientific">Rhodoferax saidenbachensis</name>
    <dbReference type="NCBI Taxonomy" id="1484693"/>
    <lineage>
        <taxon>Bacteria</taxon>
        <taxon>Pseudomonadati</taxon>
        <taxon>Pseudomonadota</taxon>
        <taxon>Betaproteobacteria</taxon>
        <taxon>Burkholderiales</taxon>
        <taxon>Comamonadaceae</taxon>
        <taxon>Rhodoferax</taxon>
    </lineage>
</organism>
<reference evidence="3 4" key="1">
    <citation type="submission" date="2023-07" db="EMBL/GenBank/DDBJ databases">
        <title>Sorghum-associated microbial communities from plants grown in Nebraska, USA.</title>
        <authorList>
            <person name="Schachtman D."/>
        </authorList>
    </citation>
    <scope>NUCLEOTIDE SEQUENCE [LARGE SCALE GENOMIC DNA]</scope>
    <source>
        <strain evidence="3 4">BE308</strain>
    </source>
</reference>
<proteinExistence type="predicted"/>
<comment type="caution">
    <text evidence="3">The sequence shown here is derived from an EMBL/GenBank/DDBJ whole genome shotgun (WGS) entry which is preliminary data.</text>
</comment>
<evidence type="ECO:0000313" key="4">
    <source>
        <dbReference type="Proteomes" id="UP001268089"/>
    </source>
</evidence>
<name>A0ABU1ZPG6_9BURK</name>